<accession>A0A224YC31</accession>
<sequence>MKKVARYIALAFLGIIDRCGSQELYLGQKRCKDVLYGDGNNPGILGKCLNGACEFPKDHSHNGTVHKCHGMYKGKGFAPSCTFKCNSSKGLKAYDYNFGPPCVSINMKEKPTVRAGICKHGECVTHGDLDLSSPAVLHTREFRHCPKKDHAGTSLLNSCYHYCERNGVWYFGYYQSGDRNKYAGCQGRSRMVLLR</sequence>
<name>A0A224YC31_9ACAR</name>
<feature type="signal peptide" evidence="1">
    <location>
        <begin position="1"/>
        <end position="21"/>
    </location>
</feature>
<keyword evidence="1" id="KW-0732">Signal</keyword>
<organism evidence="2">
    <name type="scientific">Rhipicephalus zambeziensis</name>
    <dbReference type="NCBI Taxonomy" id="60191"/>
    <lineage>
        <taxon>Eukaryota</taxon>
        <taxon>Metazoa</taxon>
        <taxon>Ecdysozoa</taxon>
        <taxon>Arthropoda</taxon>
        <taxon>Chelicerata</taxon>
        <taxon>Arachnida</taxon>
        <taxon>Acari</taxon>
        <taxon>Parasitiformes</taxon>
        <taxon>Ixodida</taxon>
        <taxon>Ixodoidea</taxon>
        <taxon>Ixodidae</taxon>
        <taxon>Rhipicephalinae</taxon>
        <taxon>Rhipicephalus</taxon>
        <taxon>Rhipicephalus</taxon>
    </lineage>
</organism>
<evidence type="ECO:0000256" key="1">
    <source>
        <dbReference type="SAM" id="SignalP"/>
    </source>
</evidence>
<dbReference type="AlphaFoldDB" id="A0A224YC31"/>
<feature type="chain" id="PRO_5011968309" evidence="1">
    <location>
        <begin position="22"/>
        <end position="195"/>
    </location>
</feature>
<evidence type="ECO:0000313" key="2">
    <source>
        <dbReference type="EMBL" id="MAA11534.1"/>
    </source>
</evidence>
<dbReference type="EMBL" id="GFPF01000388">
    <property type="protein sequence ID" value="MAA11534.1"/>
    <property type="molecule type" value="Transcribed_RNA"/>
</dbReference>
<proteinExistence type="predicted"/>
<protein>
    <submittedName>
        <fullName evidence="2">Basic tail secreted protein</fullName>
    </submittedName>
</protein>
<reference evidence="2" key="1">
    <citation type="journal article" date="2017" name="Parasit. Vectors">
        <title>Sialotranscriptomics of Rhipicephalus zambeziensis reveals intricate expression profiles of secretory proteins and suggests tight temporal transcriptional regulation during blood-feeding.</title>
        <authorList>
            <person name="de Castro M.H."/>
            <person name="de Klerk D."/>
            <person name="Pienaar R."/>
            <person name="Rees D.J.G."/>
            <person name="Mans B.J."/>
        </authorList>
    </citation>
    <scope>NUCLEOTIDE SEQUENCE</scope>
    <source>
        <tissue evidence="2">Salivary glands</tissue>
    </source>
</reference>